<dbReference type="Proteomes" id="UP000626180">
    <property type="component" value="Unassembled WGS sequence"/>
</dbReference>
<reference evidence="1 2" key="1">
    <citation type="submission" date="2020-10" db="EMBL/GenBank/DDBJ databases">
        <title>Genome sequences of Pseudomonas isolates.</title>
        <authorList>
            <person name="Wessels L."/>
            <person name="Reich F."/>
            <person name="Hammerl J."/>
        </authorList>
    </citation>
    <scope>NUCLEOTIDE SEQUENCE [LARGE SCALE GENOMIC DNA]</scope>
    <source>
        <strain evidence="1 2">20-MO00624-0</strain>
    </source>
</reference>
<evidence type="ECO:0000313" key="1">
    <source>
        <dbReference type="EMBL" id="MBF8643731.1"/>
    </source>
</evidence>
<comment type="caution">
    <text evidence="1">The sequence shown here is derived from an EMBL/GenBank/DDBJ whole genome shotgun (WGS) entry which is preliminary data.</text>
</comment>
<dbReference type="EMBL" id="JADMCD010000021">
    <property type="protein sequence ID" value="MBF8643731.1"/>
    <property type="molecule type" value="Genomic_DNA"/>
</dbReference>
<sequence length="82" mass="9040">MRDQRASVADEVVDPVGAVSGGVQHAANHPVGIQNPLLDQAVQHALDLRPQANEHGIFQFFDFRREVLQQVLPQQGVLGHIR</sequence>
<dbReference type="RefSeq" id="WP_010799145.1">
    <property type="nucleotide sequence ID" value="NZ_DALZQD010000029.1"/>
</dbReference>
<protein>
    <submittedName>
        <fullName evidence="1">Uncharacterized protein</fullName>
    </submittedName>
</protein>
<accession>A0ABS0FTR5</accession>
<gene>
    <name evidence="1" type="ORF">IRZ65_24045</name>
</gene>
<keyword evidence="2" id="KW-1185">Reference proteome</keyword>
<proteinExistence type="predicted"/>
<evidence type="ECO:0000313" key="2">
    <source>
        <dbReference type="Proteomes" id="UP000626180"/>
    </source>
</evidence>
<organism evidence="1 2">
    <name type="scientific">Pseudomonas luteola</name>
    <dbReference type="NCBI Taxonomy" id="47886"/>
    <lineage>
        <taxon>Bacteria</taxon>
        <taxon>Pseudomonadati</taxon>
        <taxon>Pseudomonadota</taxon>
        <taxon>Gammaproteobacteria</taxon>
        <taxon>Pseudomonadales</taxon>
        <taxon>Pseudomonadaceae</taxon>
        <taxon>Pseudomonas</taxon>
    </lineage>
</organism>
<name>A0ABS0FTR5_PSELU</name>